<dbReference type="EMBL" id="JACWMY010000008">
    <property type="protein sequence ID" value="MBD1365372.1"/>
    <property type="molecule type" value="Genomic_DNA"/>
</dbReference>
<sequence length="58" mass="7037">MAHFFRWYDMEVVYEGPMPKKYFRGKLYRNVNASQALKILSFFNVKYRIEGKKVIIKS</sequence>
<organism evidence="2 3">
    <name type="scientific">Mucilaginibacter pankratovii</name>
    <dbReference type="NCBI Taxonomy" id="2772110"/>
    <lineage>
        <taxon>Bacteria</taxon>
        <taxon>Pseudomonadati</taxon>
        <taxon>Bacteroidota</taxon>
        <taxon>Sphingobacteriia</taxon>
        <taxon>Sphingobacteriales</taxon>
        <taxon>Sphingobacteriaceae</taxon>
        <taxon>Mucilaginibacter</taxon>
    </lineage>
</organism>
<name>A0ABR7WVU0_9SPHI</name>
<reference evidence="2 3" key="1">
    <citation type="submission" date="2020-09" db="EMBL/GenBank/DDBJ databases">
        <title>Novel species of Mucilaginibacter isolated from a glacier on the Tibetan Plateau.</title>
        <authorList>
            <person name="Liu Q."/>
            <person name="Xin Y.-H."/>
        </authorList>
    </citation>
    <scope>NUCLEOTIDE SEQUENCE [LARGE SCALE GENOMIC DNA]</scope>
    <source>
        <strain evidence="2 3">ZT4R22</strain>
    </source>
</reference>
<evidence type="ECO:0000259" key="1">
    <source>
        <dbReference type="Pfam" id="PF16344"/>
    </source>
</evidence>
<proteinExistence type="predicted"/>
<protein>
    <submittedName>
        <fullName evidence="2">DUF4974 domain-containing protein</fullName>
    </submittedName>
</protein>
<evidence type="ECO:0000313" key="2">
    <source>
        <dbReference type="EMBL" id="MBD1365372.1"/>
    </source>
</evidence>
<dbReference type="Pfam" id="PF16344">
    <property type="entry name" value="FecR_C"/>
    <property type="match status" value="1"/>
</dbReference>
<accession>A0ABR7WVU0</accession>
<evidence type="ECO:0000313" key="3">
    <source>
        <dbReference type="Proteomes" id="UP000606600"/>
    </source>
</evidence>
<dbReference type="InterPro" id="IPR032508">
    <property type="entry name" value="FecR_C"/>
</dbReference>
<dbReference type="Proteomes" id="UP000606600">
    <property type="component" value="Unassembled WGS sequence"/>
</dbReference>
<keyword evidence="3" id="KW-1185">Reference proteome</keyword>
<comment type="caution">
    <text evidence="2">The sequence shown here is derived from an EMBL/GenBank/DDBJ whole genome shotgun (WGS) entry which is preliminary data.</text>
</comment>
<feature type="domain" description="Protein FecR C-terminal" evidence="1">
    <location>
        <begin position="4"/>
        <end position="56"/>
    </location>
</feature>
<gene>
    <name evidence="2" type="ORF">IDJ77_16280</name>
</gene>
<dbReference type="Gene3D" id="3.55.50.30">
    <property type="match status" value="1"/>
</dbReference>